<sequence length="312" mass="33676">MFSESSPAPLAGQVALVAGATRGAGRAFAVELARAGAYVYATGRSSRTSGQSEINRPETIEDTADRMQEAGGAGAAYVVDHEQPDQVEELIARIRREHGRLDVCVNDIFGGDRYADFGAKLWEHDLAGGLRMLGMGVNTHLITAHFALPLMLENDRALLVEVTDGTAEYNANYRHGVGLYYDLVKANVGRLVLGLHAELGGLPVTVVGLTPGWLRSEAMLQQFGVTEDNWRDAIAEVPDFWISESPSYVARGLAGVAADPAYERHGGRILDSAVVAREYGVTDVDGSQPDCWRFLAEKPDVVSDPGLMADYR</sequence>
<reference evidence="1 2" key="1">
    <citation type="submission" date="2017-07" db="EMBL/GenBank/DDBJ databases">
        <title>Draft whole genome sequences of clinical Proprionibacteriaceae strains.</title>
        <authorList>
            <person name="Bernier A.-M."/>
            <person name="Bernard K."/>
            <person name="Domingo M.-C."/>
        </authorList>
    </citation>
    <scope>NUCLEOTIDE SEQUENCE [LARGE SCALE GENOMIC DNA]</scope>
    <source>
        <strain evidence="1 2">NML 150081</strain>
    </source>
</reference>
<dbReference type="InterPro" id="IPR036291">
    <property type="entry name" value="NAD(P)-bd_dom_sf"/>
</dbReference>
<gene>
    <name evidence="1" type="ORF">CGZ91_11110</name>
</gene>
<name>A0A255ED06_9ACTN</name>
<protein>
    <submittedName>
        <fullName evidence="1">Short-chain dehydrogenase</fullName>
    </submittedName>
</protein>
<dbReference type="PANTHER" id="PTHR44147">
    <property type="entry name" value="DEHYDROGENASE/REDUCTASE SDR FAMILY MEMBER 1"/>
    <property type="match status" value="1"/>
</dbReference>
<dbReference type="NCBIfam" id="NF006159">
    <property type="entry name" value="PRK08303.1"/>
    <property type="match status" value="1"/>
</dbReference>
<dbReference type="InterPro" id="IPR002347">
    <property type="entry name" value="SDR_fam"/>
</dbReference>
<dbReference type="PANTHER" id="PTHR44147:SF2">
    <property type="entry name" value="DEHYDROGENASE_REDUCTASE SDR FAMILY MEMBER 1"/>
    <property type="match status" value="1"/>
</dbReference>
<evidence type="ECO:0000313" key="1">
    <source>
        <dbReference type="EMBL" id="OYN89434.1"/>
    </source>
</evidence>
<dbReference type="Pfam" id="PF00106">
    <property type="entry name" value="adh_short"/>
    <property type="match status" value="1"/>
</dbReference>
<dbReference type="AlphaFoldDB" id="A0A255ED06"/>
<keyword evidence="2" id="KW-1185">Reference proteome</keyword>
<comment type="caution">
    <text evidence="1">The sequence shown here is derived from an EMBL/GenBank/DDBJ whole genome shotgun (WGS) entry which is preliminary data.</text>
</comment>
<dbReference type="PRINTS" id="PR00081">
    <property type="entry name" value="GDHRDH"/>
</dbReference>
<dbReference type="EMBL" id="NMVJ01000009">
    <property type="protein sequence ID" value="OYN89434.1"/>
    <property type="molecule type" value="Genomic_DNA"/>
</dbReference>
<dbReference type="OrthoDB" id="63584at2"/>
<dbReference type="RefSeq" id="WP_094455171.1">
    <property type="nucleotide sequence ID" value="NZ_NMVJ01000009.1"/>
</dbReference>
<evidence type="ECO:0000313" key="2">
    <source>
        <dbReference type="Proteomes" id="UP000216300"/>
    </source>
</evidence>
<proteinExistence type="predicted"/>
<dbReference type="SUPFAM" id="SSF51735">
    <property type="entry name" value="NAD(P)-binding Rossmann-fold domains"/>
    <property type="match status" value="1"/>
</dbReference>
<organism evidence="1 2">
    <name type="scientific">Parenemella sanctibonifatiensis</name>
    <dbReference type="NCBI Taxonomy" id="2016505"/>
    <lineage>
        <taxon>Bacteria</taxon>
        <taxon>Bacillati</taxon>
        <taxon>Actinomycetota</taxon>
        <taxon>Actinomycetes</taxon>
        <taxon>Propionibacteriales</taxon>
        <taxon>Propionibacteriaceae</taxon>
        <taxon>Parenemella</taxon>
    </lineage>
</organism>
<dbReference type="Proteomes" id="UP000216300">
    <property type="component" value="Unassembled WGS sequence"/>
</dbReference>
<accession>A0A255ED06</accession>
<dbReference type="Gene3D" id="3.40.50.720">
    <property type="entry name" value="NAD(P)-binding Rossmann-like Domain"/>
    <property type="match status" value="1"/>
</dbReference>